<dbReference type="Proteomes" id="UP000652761">
    <property type="component" value="Unassembled WGS sequence"/>
</dbReference>
<reference evidence="2" key="1">
    <citation type="submission" date="2017-07" db="EMBL/GenBank/DDBJ databases">
        <title>Taro Niue Genome Assembly and Annotation.</title>
        <authorList>
            <person name="Atibalentja N."/>
            <person name="Keating K."/>
            <person name="Fields C.J."/>
        </authorList>
    </citation>
    <scope>NUCLEOTIDE SEQUENCE</scope>
    <source>
        <strain evidence="2">Niue_2</strain>
        <tissue evidence="2">Leaf</tissue>
    </source>
</reference>
<evidence type="ECO:0000313" key="2">
    <source>
        <dbReference type="EMBL" id="MQL84466.1"/>
    </source>
</evidence>
<proteinExistence type="predicted"/>
<evidence type="ECO:0000256" key="1">
    <source>
        <dbReference type="SAM" id="MobiDB-lite"/>
    </source>
</evidence>
<feature type="region of interest" description="Disordered" evidence="1">
    <location>
        <begin position="29"/>
        <end position="94"/>
    </location>
</feature>
<protein>
    <submittedName>
        <fullName evidence="2">Uncharacterized protein</fullName>
    </submittedName>
</protein>
<dbReference type="EMBL" id="NMUH01000763">
    <property type="protein sequence ID" value="MQL84466.1"/>
    <property type="molecule type" value="Genomic_DNA"/>
</dbReference>
<comment type="caution">
    <text evidence="2">The sequence shown here is derived from an EMBL/GenBank/DDBJ whole genome shotgun (WGS) entry which is preliminary data.</text>
</comment>
<dbReference type="AlphaFoldDB" id="A0A843UQ76"/>
<gene>
    <name evidence="2" type="ORF">Taro_016979</name>
</gene>
<accession>A0A843UQ76</accession>
<evidence type="ECO:0000313" key="3">
    <source>
        <dbReference type="Proteomes" id="UP000652761"/>
    </source>
</evidence>
<sequence length="125" mass="12944">MCVHVCRTCHDKPAKLPEILLEMARQGGALVCPPPGREGRRSGPLQQGGGGRRLGPPPAGGPPAVRRGRRLGPLTGGPPPPPSRVGTSAGSPSASTLALCLDARAAEDLRRGGYPRRCAPLKSYK</sequence>
<keyword evidence="3" id="KW-1185">Reference proteome</keyword>
<organism evidence="2 3">
    <name type="scientific">Colocasia esculenta</name>
    <name type="common">Wild taro</name>
    <name type="synonym">Arum esculentum</name>
    <dbReference type="NCBI Taxonomy" id="4460"/>
    <lineage>
        <taxon>Eukaryota</taxon>
        <taxon>Viridiplantae</taxon>
        <taxon>Streptophyta</taxon>
        <taxon>Embryophyta</taxon>
        <taxon>Tracheophyta</taxon>
        <taxon>Spermatophyta</taxon>
        <taxon>Magnoliopsida</taxon>
        <taxon>Liliopsida</taxon>
        <taxon>Araceae</taxon>
        <taxon>Aroideae</taxon>
        <taxon>Colocasieae</taxon>
        <taxon>Colocasia</taxon>
    </lineage>
</organism>
<name>A0A843UQ76_COLES</name>